<evidence type="ECO:0000256" key="1">
    <source>
        <dbReference type="ARBA" id="ARBA00006739"/>
    </source>
</evidence>
<dbReference type="InterPro" id="IPR050834">
    <property type="entry name" value="Glycosyltransf_2"/>
</dbReference>
<keyword evidence="6" id="KW-1185">Reference proteome</keyword>
<evidence type="ECO:0000256" key="3">
    <source>
        <dbReference type="ARBA" id="ARBA00022679"/>
    </source>
</evidence>
<protein>
    <submittedName>
        <fullName evidence="5">EpsE protein</fullName>
        <ecNumber evidence="5">2.4.-.-</ecNumber>
    </submittedName>
</protein>
<sequence>MEKFSILMSVYKNDRPEWLRQAFDSVIDQTRILDDVVVVLDGPVSNGIENVLDGVKNSFDSFQIVRLSENVGLGRALSKGLNYVKNSLVARIDADDISVDNRFEIQLNEFSHNQGLAITSGAISEFKHDVDEKMTIKNMPLMHDEICEYSKLRNPFNHPAVMFRKEMVQQVGSYQHFPLFEDYHLWVRMLNSGMKTSNVPEILVNMRVGAGLYNRRGGVNHLLNAIKLRKEFQAWGWISRLEALKANLAMTVITLMPSALRKMLYTQALR</sequence>
<dbReference type="Pfam" id="PF00535">
    <property type="entry name" value="Glycos_transf_2"/>
    <property type="match status" value="1"/>
</dbReference>
<gene>
    <name evidence="5" type="primary">epsE</name>
    <name evidence="5" type="ORF">QX99_00253</name>
</gene>
<proteinExistence type="inferred from homology"/>
<dbReference type="SUPFAM" id="SSF53448">
    <property type="entry name" value="Nucleotide-diphospho-sugar transferases"/>
    <property type="match status" value="1"/>
</dbReference>
<dbReference type="Proteomes" id="UP000032287">
    <property type="component" value="Unassembled WGS sequence"/>
</dbReference>
<comment type="caution">
    <text evidence="5">The sequence shown here is derived from an EMBL/GenBank/DDBJ whole genome shotgun (WGS) entry which is preliminary data.</text>
</comment>
<dbReference type="STRING" id="137591.AO080_03120"/>
<dbReference type="RefSeq" id="WP_043710563.1">
    <property type="nucleotide sequence ID" value="NZ_JALOCT010000002.1"/>
</dbReference>
<dbReference type="GO" id="GO:0016757">
    <property type="term" value="F:glycosyltransferase activity"/>
    <property type="evidence" value="ECO:0007669"/>
    <property type="project" value="UniProtKB-KW"/>
</dbReference>
<name>A0A0D1KCV3_9LACO</name>
<dbReference type="PATRIC" id="fig|137591.25.peg.249"/>
<accession>A0A0D1KCV3</accession>
<evidence type="ECO:0000313" key="6">
    <source>
        <dbReference type="Proteomes" id="UP000032287"/>
    </source>
</evidence>
<comment type="similarity">
    <text evidence="1">Belongs to the glycosyltransferase 2 family.</text>
</comment>
<evidence type="ECO:0000256" key="2">
    <source>
        <dbReference type="ARBA" id="ARBA00022676"/>
    </source>
</evidence>
<dbReference type="Gene3D" id="3.90.550.10">
    <property type="entry name" value="Spore Coat Polysaccharide Biosynthesis Protein SpsA, Chain A"/>
    <property type="match status" value="1"/>
</dbReference>
<feature type="domain" description="Glycosyltransferase 2-like" evidence="4">
    <location>
        <begin position="5"/>
        <end position="145"/>
    </location>
</feature>
<dbReference type="PANTHER" id="PTHR43685">
    <property type="entry name" value="GLYCOSYLTRANSFERASE"/>
    <property type="match status" value="1"/>
</dbReference>
<dbReference type="PANTHER" id="PTHR43685:SF5">
    <property type="entry name" value="GLYCOSYLTRANSFERASE EPSE-RELATED"/>
    <property type="match status" value="1"/>
</dbReference>
<evidence type="ECO:0000313" key="5">
    <source>
        <dbReference type="EMBL" id="KIU22744.1"/>
    </source>
</evidence>
<evidence type="ECO:0000259" key="4">
    <source>
        <dbReference type="Pfam" id="PF00535"/>
    </source>
</evidence>
<keyword evidence="3 5" id="KW-0808">Transferase</keyword>
<reference evidence="5 6" key="1">
    <citation type="journal article" date="2015" name="Microbiology (Mosc.)">
        <title>Genomics of the Weissella cibaria species with an examination of its metabolic traits.</title>
        <authorList>
            <person name="Lynch K.M."/>
            <person name="Lucid A."/>
            <person name="Arendt E.K."/>
            <person name="Sleator R.D."/>
            <person name="Lucey B."/>
            <person name="Coffey A."/>
        </authorList>
    </citation>
    <scope>NUCLEOTIDE SEQUENCE [LARGE SCALE GENOMIC DNA]</scope>
    <source>
        <strain evidence="5 6">MG1</strain>
    </source>
</reference>
<keyword evidence="2 5" id="KW-0328">Glycosyltransferase</keyword>
<dbReference type="EC" id="2.4.-.-" evidence="5"/>
<dbReference type="AlphaFoldDB" id="A0A0D1KCV3"/>
<dbReference type="InterPro" id="IPR001173">
    <property type="entry name" value="Glyco_trans_2-like"/>
</dbReference>
<dbReference type="EMBL" id="JWHU01000001">
    <property type="protein sequence ID" value="KIU22744.1"/>
    <property type="molecule type" value="Genomic_DNA"/>
</dbReference>
<organism evidence="5 6">
    <name type="scientific">Weissella cibaria</name>
    <dbReference type="NCBI Taxonomy" id="137591"/>
    <lineage>
        <taxon>Bacteria</taxon>
        <taxon>Bacillati</taxon>
        <taxon>Bacillota</taxon>
        <taxon>Bacilli</taxon>
        <taxon>Lactobacillales</taxon>
        <taxon>Lactobacillaceae</taxon>
        <taxon>Weissella</taxon>
    </lineage>
</organism>
<dbReference type="InterPro" id="IPR029044">
    <property type="entry name" value="Nucleotide-diphossugar_trans"/>
</dbReference>